<dbReference type="PANTHER" id="PTHR32166:SF123">
    <property type="entry name" value="BED-TYPE DOMAIN-CONTAINING PROTEIN"/>
    <property type="match status" value="1"/>
</dbReference>
<evidence type="ECO:0000313" key="3">
    <source>
        <dbReference type="Proteomes" id="UP001280121"/>
    </source>
</evidence>
<keyword evidence="3" id="KW-1185">Reference proteome</keyword>
<proteinExistence type="predicted"/>
<evidence type="ECO:0000259" key="1">
    <source>
        <dbReference type="Pfam" id="PF04937"/>
    </source>
</evidence>
<dbReference type="InterPro" id="IPR007021">
    <property type="entry name" value="DUF659"/>
</dbReference>
<gene>
    <name evidence="2" type="ORF">Ddye_025669</name>
</gene>
<dbReference type="EMBL" id="JANJYI010000008">
    <property type="protein sequence ID" value="KAK2637874.1"/>
    <property type="molecule type" value="Genomic_DNA"/>
</dbReference>
<name>A0AAD9WNF5_9ROSI</name>
<accession>A0AAD9WNF5</accession>
<dbReference type="Proteomes" id="UP001280121">
    <property type="component" value="Unassembled WGS sequence"/>
</dbReference>
<dbReference type="PANTHER" id="PTHR32166">
    <property type="entry name" value="OSJNBA0013A04.12 PROTEIN"/>
    <property type="match status" value="1"/>
</dbReference>
<organism evidence="2 3">
    <name type="scientific">Dipteronia dyeriana</name>
    <dbReference type="NCBI Taxonomy" id="168575"/>
    <lineage>
        <taxon>Eukaryota</taxon>
        <taxon>Viridiplantae</taxon>
        <taxon>Streptophyta</taxon>
        <taxon>Embryophyta</taxon>
        <taxon>Tracheophyta</taxon>
        <taxon>Spermatophyta</taxon>
        <taxon>Magnoliopsida</taxon>
        <taxon>eudicotyledons</taxon>
        <taxon>Gunneridae</taxon>
        <taxon>Pentapetalae</taxon>
        <taxon>rosids</taxon>
        <taxon>malvids</taxon>
        <taxon>Sapindales</taxon>
        <taxon>Sapindaceae</taxon>
        <taxon>Hippocastanoideae</taxon>
        <taxon>Acereae</taxon>
        <taxon>Dipteronia</taxon>
    </lineage>
</organism>
<dbReference type="Pfam" id="PF04937">
    <property type="entry name" value="DUF659"/>
    <property type="match status" value="1"/>
</dbReference>
<dbReference type="AlphaFoldDB" id="A0AAD9WNF5"/>
<protein>
    <recommendedName>
        <fullName evidence="1">DUF659 domain-containing protein</fullName>
    </recommendedName>
</protein>
<feature type="domain" description="DUF659" evidence="1">
    <location>
        <begin position="39"/>
        <end position="164"/>
    </location>
</feature>
<comment type="caution">
    <text evidence="2">The sequence shown here is derived from an EMBL/GenBank/DDBJ whole genome shotgun (WGS) entry which is preliminary data.</text>
</comment>
<evidence type="ECO:0000313" key="2">
    <source>
        <dbReference type="EMBL" id="KAK2637874.1"/>
    </source>
</evidence>
<sequence length="164" mass="18719">MDVGRFFFMNGIHMNVVTSPSFSCMCRSLGDYGWAYRVPSCYDLSTWVLQKEVETINTVVDDVKKTWKTTGVTIMSDGLIDIRGRSLLNFLVNNPKGTVIFFKTIDASDMVKDVGLIFHLIDDVVEEVREDIVVQVVTDNASTYKAACRLLMEKRKHLYWTPYA</sequence>
<reference evidence="2" key="1">
    <citation type="journal article" date="2023" name="Plant J.">
        <title>Genome sequences and population genomics provide insights into the demographic history, inbreeding, and mutation load of two 'living fossil' tree species of Dipteronia.</title>
        <authorList>
            <person name="Feng Y."/>
            <person name="Comes H.P."/>
            <person name="Chen J."/>
            <person name="Zhu S."/>
            <person name="Lu R."/>
            <person name="Zhang X."/>
            <person name="Li P."/>
            <person name="Qiu J."/>
            <person name="Olsen K.M."/>
            <person name="Qiu Y."/>
        </authorList>
    </citation>
    <scope>NUCLEOTIDE SEQUENCE</scope>
    <source>
        <strain evidence="2">KIB01</strain>
    </source>
</reference>